<dbReference type="AlphaFoldDB" id="A0A7S7SM06"/>
<evidence type="ECO:0000313" key="2">
    <source>
        <dbReference type="EMBL" id="QOY90772.1"/>
    </source>
</evidence>
<proteinExistence type="predicted"/>
<dbReference type="EMBL" id="CP063849">
    <property type="protein sequence ID" value="QOY90772.1"/>
    <property type="molecule type" value="Genomic_DNA"/>
</dbReference>
<keyword evidence="3" id="KW-1185">Reference proteome</keyword>
<dbReference type="GO" id="GO:0008270">
    <property type="term" value="F:zinc ion binding"/>
    <property type="evidence" value="ECO:0007669"/>
    <property type="project" value="InterPro"/>
</dbReference>
<dbReference type="Gene3D" id="4.10.60.10">
    <property type="entry name" value="Zinc finger, CCHC-type"/>
    <property type="match status" value="1"/>
</dbReference>
<gene>
    <name evidence="2" type="ORF">IRI77_12740</name>
</gene>
<dbReference type="GO" id="GO:0003676">
    <property type="term" value="F:nucleic acid binding"/>
    <property type="evidence" value="ECO:0007669"/>
    <property type="project" value="InterPro"/>
</dbReference>
<dbReference type="SMART" id="SM00343">
    <property type="entry name" value="ZnF_C2HC"/>
    <property type="match status" value="1"/>
</dbReference>
<dbReference type="Proteomes" id="UP000593892">
    <property type="component" value="Chromosome"/>
</dbReference>
<dbReference type="InterPro" id="IPR036875">
    <property type="entry name" value="Znf_CCHC_sf"/>
</dbReference>
<organism evidence="2 3">
    <name type="scientific">Paludibaculum fermentans</name>
    <dbReference type="NCBI Taxonomy" id="1473598"/>
    <lineage>
        <taxon>Bacteria</taxon>
        <taxon>Pseudomonadati</taxon>
        <taxon>Acidobacteriota</taxon>
        <taxon>Terriglobia</taxon>
        <taxon>Bryobacterales</taxon>
        <taxon>Bryobacteraceae</taxon>
        <taxon>Paludibaculum</taxon>
    </lineage>
</organism>
<evidence type="ECO:0000313" key="3">
    <source>
        <dbReference type="Proteomes" id="UP000593892"/>
    </source>
</evidence>
<dbReference type="InterPro" id="IPR001878">
    <property type="entry name" value="Znf_CCHC"/>
</dbReference>
<evidence type="ECO:0000259" key="1">
    <source>
        <dbReference type="PROSITE" id="PS50158"/>
    </source>
</evidence>
<dbReference type="RefSeq" id="WP_194452429.1">
    <property type="nucleotide sequence ID" value="NZ_CP063849.1"/>
</dbReference>
<dbReference type="KEGG" id="pfer:IRI77_12740"/>
<name>A0A7S7SM06_PALFE</name>
<accession>A0A7S7SM06</accession>
<sequence>MADPKPTKIEKALDFKAKYQTLMNEARDEAIASIQGQIGTLKELGFTFELVESGSRFSAKAPKAGEKKQRTCKICGKTGHNARTCPQRPNA</sequence>
<reference evidence="2 3" key="1">
    <citation type="submission" date="2020-10" db="EMBL/GenBank/DDBJ databases">
        <title>Complete genome sequence of Paludibaculum fermentans P105T, a facultatively anaerobic acidobacterium capable of dissimilatory Fe(III) reduction.</title>
        <authorList>
            <person name="Dedysh S.N."/>
            <person name="Beletsky A.V."/>
            <person name="Kulichevskaya I.S."/>
            <person name="Mardanov A.V."/>
            <person name="Ravin N.V."/>
        </authorList>
    </citation>
    <scope>NUCLEOTIDE SEQUENCE [LARGE SCALE GENOMIC DNA]</scope>
    <source>
        <strain evidence="2 3">P105</strain>
    </source>
</reference>
<feature type="domain" description="CCHC-type" evidence="1">
    <location>
        <begin position="72"/>
        <end position="87"/>
    </location>
</feature>
<dbReference type="PROSITE" id="PS50158">
    <property type="entry name" value="ZF_CCHC"/>
    <property type="match status" value="1"/>
</dbReference>
<protein>
    <recommendedName>
        <fullName evidence="1">CCHC-type domain-containing protein</fullName>
    </recommendedName>
</protein>
<dbReference type="SUPFAM" id="SSF57756">
    <property type="entry name" value="Retrovirus zinc finger-like domains"/>
    <property type="match status" value="1"/>
</dbReference>